<dbReference type="PROSITE" id="PS50056">
    <property type="entry name" value="TYR_PHOSPHATASE_2"/>
    <property type="match status" value="1"/>
</dbReference>
<dbReference type="RefSeq" id="WP_085543714.1">
    <property type="nucleotide sequence ID" value="NZ_FXBB01000002.1"/>
</dbReference>
<comment type="similarity">
    <text evidence="1">Belongs to the protein-tyrosine phosphatase family.</text>
</comment>
<keyword evidence="4" id="KW-1185">Reference proteome</keyword>
<evidence type="ECO:0000313" key="3">
    <source>
        <dbReference type="EMBL" id="SMG14646.1"/>
    </source>
</evidence>
<organism evidence="3 4">
    <name type="scientific">Dethiosulfovibrio salsuginis</name>
    <dbReference type="NCBI Taxonomy" id="561720"/>
    <lineage>
        <taxon>Bacteria</taxon>
        <taxon>Thermotogati</taxon>
        <taxon>Synergistota</taxon>
        <taxon>Synergistia</taxon>
        <taxon>Synergistales</taxon>
        <taxon>Dethiosulfovibrionaceae</taxon>
        <taxon>Dethiosulfovibrio</taxon>
    </lineage>
</organism>
<dbReference type="PANTHER" id="PTHR31126:SF72">
    <property type="entry name" value="DUAL SPECIFICITY PROTEIN PHOSPHATASE TPBA"/>
    <property type="match status" value="1"/>
</dbReference>
<proteinExistence type="inferred from homology"/>
<evidence type="ECO:0000256" key="1">
    <source>
        <dbReference type="ARBA" id="ARBA00009580"/>
    </source>
</evidence>
<dbReference type="Pfam" id="PF13350">
    <property type="entry name" value="Y_phosphatase3"/>
    <property type="match status" value="1"/>
</dbReference>
<dbReference type="Proteomes" id="UP000193355">
    <property type="component" value="Unassembled WGS sequence"/>
</dbReference>
<sequence length="194" mass="22148">MKNDIRLSDLFTAFVTFLYIRAINFHTVSKGVLYRSAQLSLDRLARYVEDHSIKSIVNLRGAQEGRRWYRREKEFSLSPGIVHLDFDLSAIKTIPVQELDRILESMRRAPKPILIHCYAGADRTGLIAALWRLAEEQDHPAHALQKQLCWMRGHFSTLHVGTSAMVKSFWNYASHLKVQNSKDIEAVTPTGATA</sequence>
<reference evidence="4" key="1">
    <citation type="submission" date="2017-04" db="EMBL/GenBank/DDBJ databases">
        <authorList>
            <person name="Varghese N."/>
            <person name="Submissions S."/>
        </authorList>
    </citation>
    <scope>NUCLEOTIDE SEQUENCE [LARGE SCALE GENOMIC DNA]</scope>
    <source>
        <strain evidence="4">USBA 82</strain>
    </source>
</reference>
<gene>
    <name evidence="3" type="ORF">SAMN06275492_10297</name>
</gene>
<dbReference type="InterPro" id="IPR029021">
    <property type="entry name" value="Prot-tyrosine_phosphatase-like"/>
</dbReference>
<name>A0A1X7IJH5_9BACT</name>
<dbReference type="OrthoDB" id="9814896at2"/>
<evidence type="ECO:0000313" key="4">
    <source>
        <dbReference type="Proteomes" id="UP000193355"/>
    </source>
</evidence>
<dbReference type="AlphaFoldDB" id="A0A1X7IJH5"/>
<dbReference type="PROSITE" id="PS00383">
    <property type="entry name" value="TYR_PHOSPHATASE_1"/>
    <property type="match status" value="1"/>
</dbReference>
<accession>A0A1X7IJH5</accession>
<dbReference type="Gene3D" id="3.90.190.10">
    <property type="entry name" value="Protein tyrosine phosphatase superfamily"/>
    <property type="match status" value="1"/>
</dbReference>
<dbReference type="EMBL" id="FXBB01000002">
    <property type="protein sequence ID" value="SMG14646.1"/>
    <property type="molecule type" value="Genomic_DNA"/>
</dbReference>
<protein>
    <submittedName>
        <fullName evidence="3">Undecaprenyl-diphosphatase</fullName>
    </submittedName>
</protein>
<dbReference type="GO" id="GO:0004721">
    <property type="term" value="F:phosphoprotein phosphatase activity"/>
    <property type="evidence" value="ECO:0007669"/>
    <property type="project" value="InterPro"/>
</dbReference>
<dbReference type="InterPro" id="IPR016130">
    <property type="entry name" value="Tyr_Pase_AS"/>
</dbReference>
<dbReference type="InterPro" id="IPR026893">
    <property type="entry name" value="Tyr/Ser_Pase_IphP-type"/>
</dbReference>
<dbReference type="InterPro" id="IPR000387">
    <property type="entry name" value="Tyr_Pase_dom"/>
</dbReference>
<dbReference type="STRING" id="561720.SAMN06275492_10297"/>
<dbReference type="PANTHER" id="PTHR31126">
    <property type="entry name" value="TYROSINE-PROTEIN PHOSPHATASE"/>
    <property type="match status" value="1"/>
</dbReference>
<feature type="domain" description="Tyrosine specific protein phosphatases" evidence="2">
    <location>
        <begin position="97"/>
        <end position="136"/>
    </location>
</feature>
<dbReference type="SUPFAM" id="SSF52799">
    <property type="entry name" value="(Phosphotyrosine protein) phosphatases II"/>
    <property type="match status" value="1"/>
</dbReference>
<evidence type="ECO:0000259" key="2">
    <source>
        <dbReference type="PROSITE" id="PS50056"/>
    </source>
</evidence>